<sequence length="147" mass="16195">MDELGADAPTLCEGWTVAHMAAHLVVRERRPDTGPGLVMGGAPARHTARVTNRLAECGDFTQMVDRVRRGPPLFLRFADGAMNLVEFVVHHEDVRRTGDGWSPRTGIEGLEALLWERLGKGAKVMCRRLVDIDLTIARRGGETIRVG</sequence>
<dbReference type="SUPFAM" id="SSF109854">
    <property type="entry name" value="DinB/YfiT-like putative metalloenzymes"/>
    <property type="match status" value="1"/>
</dbReference>
<dbReference type="EMBL" id="UINC01178139">
    <property type="protein sequence ID" value="SVD86132.1"/>
    <property type="molecule type" value="Genomic_DNA"/>
</dbReference>
<name>A0A382YS81_9ZZZZ</name>
<dbReference type="InterPro" id="IPR034660">
    <property type="entry name" value="DinB/YfiT-like"/>
</dbReference>
<feature type="non-terminal residue" evidence="1">
    <location>
        <position position="147"/>
    </location>
</feature>
<protein>
    <submittedName>
        <fullName evidence="1">Uncharacterized protein</fullName>
    </submittedName>
</protein>
<dbReference type="AlphaFoldDB" id="A0A382YS81"/>
<evidence type="ECO:0000313" key="1">
    <source>
        <dbReference type="EMBL" id="SVD86132.1"/>
    </source>
</evidence>
<accession>A0A382YS81</accession>
<reference evidence="1" key="1">
    <citation type="submission" date="2018-05" db="EMBL/GenBank/DDBJ databases">
        <authorList>
            <person name="Lanie J.A."/>
            <person name="Ng W.-L."/>
            <person name="Kazmierczak K.M."/>
            <person name="Andrzejewski T.M."/>
            <person name="Davidsen T.M."/>
            <person name="Wayne K.J."/>
            <person name="Tettelin H."/>
            <person name="Glass J.I."/>
            <person name="Rusch D."/>
            <person name="Podicherti R."/>
            <person name="Tsui H.-C.T."/>
            <person name="Winkler M.E."/>
        </authorList>
    </citation>
    <scope>NUCLEOTIDE SEQUENCE</scope>
</reference>
<dbReference type="InterPro" id="IPR017517">
    <property type="entry name" value="Maleyloyr_isom"/>
</dbReference>
<organism evidence="1">
    <name type="scientific">marine metagenome</name>
    <dbReference type="NCBI Taxonomy" id="408172"/>
    <lineage>
        <taxon>unclassified sequences</taxon>
        <taxon>metagenomes</taxon>
        <taxon>ecological metagenomes</taxon>
    </lineage>
</organism>
<gene>
    <name evidence="1" type="ORF">METZ01_LOCUS438986</name>
</gene>
<proteinExistence type="predicted"/>
<dbReference type="NCBIfam" id="TIGR03083">
    <property type="entry name" value="maleylpyruvate isomerase family mycothiol-dependent enzyme"/>
    <property type="match status" value="1"/>
</dbReference>